<organism evidence="1 2">
    <name type="scientific">Paramicrobacterium humi</name>
    <dbReference type="NCBI Taxonomy" id="640635"/>
    <lineage>
        <taxon>Bacteria</taxon>
        <taxon>Bacillati</taxon>
        <taxon>Actinomycetota</taxon>
        <taxon>Actinomycetes</taxon>
        <taxon>Micrococcales</taxon>
        <taxon>Microbacteriaceae</taxon>
        <taxon>Paramicrobacterium</taxon>
    </lineage>
</organism>
<dbReference type="STRING" id="640635.SAMN04489806_1392"/>
<dbReference type="Pfam" id="PF12910">
    <property type="entry name" value="PHD_like"/>
    <property type="match status" value="1"/>
</dbReference>
<proteinExistence type="predicted"/>
<dbReference type="RefSeq" id="WP_091181837.1">
    <property type="nucleotide sequence ID" value="NZ_FNRY01000001.1"/>
</dbReference>
<dbReference type="Gene3D" id="3.30.160.620">
    <property type="match status" value="1"/>
</dbReference>
<reference evidence="1 2" key="1">
    <citation type="submission" date="2016-10" db="EMBL/GenBank/DDBJ databases">
        <authorList>
            <person name="de Groot N.N."/>
        </authorList>
    </citation>
    <scope>NUCLEOTIDE SEQUENCE [LARGE SCALE GENOMIC DNA]</scope>
    <source>
        <strain evidence="1 2">DSM 21799</strain>
    </source>
</reference>
<dbReference type="EMBL" id="FNRY01000001">
    <property type="protein sequence ID" value="SEB64693.1"/>
    <property type="molecule type" value="Genomic_DNA"/>
</dbReference>
<dbReference type="Proteomes" id="UP000199183">
    <property type="component" value="Unassembled WGS sequence"/>
</dbReference>
<gene>
    <name evidence="1" type="ORF">SAMN04489806_1392</name>
</gene>
<keyword evidence="2" id="KW-1185">Reference proteome</keyword>
<name>A0A1H4L1U8_9MICO</name>
<dbReference type="OrthoDB" id="3384455at2"/>
<accession>A0A1H4L1U8</accession>
<protein>
    <submittedName>
        <fullName evidence="1">Antitoxin of toxin-antitoxin, RelE / RelB, TA system</fullName>
    </submittedName>
</protein>
<evidence type="ECO:0000313" key="1">
    <source>
        <dbReference type="EMBL" id="SEB64693.1"/>
    </source>
</evidence>
<evidence type="ECO:0000313" key="2">
    <source>
        <dbReference type="Proteomes" id="UP000199183"/>
    </source>
</evidence>
<dbReference type="AlphaFoldDB" id="A0A1H4L1U8"/>
<dbReference type="InterPro" id="IPR035424">
    <property type="entry name" value="Antitoxin_RelB"/>
</dbReference>
<sequence>MHALDYPSFTSAREHLKTVFDAAERGHIVTVARSRERFAITSVERLRDYLAKTVEPRLRVGKAEDTGTWVASMDSRPFIAEGADAEDAIDGLVEELREYAEDFDEHFSGAANHKENWGLVQLVRFSSDEQLKAWLRS</sequence>